<gene>
    <name evidence="1" type="ORF">AG1IA_07362</name>
</gene>
<comment type="caution">
    <text evidence="1">The sequence shown here is derived from an EMBL/GenBank/DDBJ whole genome shotgun (WGS) entry which is preliminary data.</text>
</comment>
<evidence type="ECO:0000313" key="1">
    <source>
        <dbReference type="EMBL" id="ELU38594.1"/>
    </source>
</evidence>
<organism evidence="1 2">
    <name type="scientific">Thanatephorus cucumeris (strain AG1-IA)</name>
    <name type="common">Rice sheath blight fungus</name>
    <name type="synonym">Rhizoctonia solani</name>
    <dbReference type="NCBI Taxonomy" id="983506"/>
    <lineage>
        <taxon>Eukaryota</taxon>
        <taxon>Fungi</taxon>
        <taxon>Dikarya</taxon>
        <taxon>Basidiomycota</taxon>
        <taxon>Agaricomycotina</taxon>
        <taxon>Agaricomycetes</taxon>
        <taxon>Cantharellales</taxon>
        <taxon>Ceratobasidiaceae</taxon>
        <taxon>Rhizoctonia</taxon>
        <taxon>Rhizoctonia solani AG-1</taxon>
    </lineage>
</organism>
<proteinExistence type="predicted"/>
<reference evidence="1 2" key="1">
    <citation type="journal article" date="2013" name="Nat. Commun.">
        <title>The evolution and pathogenic mechanisms of the rice sheath blight pathogen.</title>
        <authorList>
            <person name="Zheng A."/>
            <person name="Lin R."/>
            <person name="Xu L."/>
            <person name="Qin P."/>
            <person name="Tang C."/>
            <person name="Ai P."/>
            <person name="Zhang D."/>
            <person name="Liu Y."/>
            <person name="Sun Z."/>
            <person name="Feng H."/>
            <person name="Wang Y."/>
            <person name="Chen Y."/>
            <person name="Liang X."/>
            <person name="Fu R."/>
            <person name="Li Q."/>
            <person name="Zhang J."/>
            <person name="Yu X."/>
            <person name="Xie Z."/>
            <person name="Ding L."/>
            <person name="Guan P."/>
            <person name="Tang J."/>
            <person name="Liang Y."/>
            <person name="Wang S."/>
            <person name="Deng Q."/>
            <person name="Li S."/>
            <person name="Zhu J."/>
            <person name="Wang L."/>
            <person name="Liu H."/>
            <person name="Li P."/>
        </authorList>
    </citation>
    <scope>NUCLEOTIDE SEQUENCE [LARGE SCALE GENOMIC DNA]</scope>
    <source>
        <strain evidence="2">AG-1 IA</strain>
    </source>
</reference>
<protein>
    <submittedName>
        <fullName evidence="1">Uncharacterized protein</fullName>
    </submittedName>
</protein>
<dbReference type="STRING" id="983506.L8WQH5"/>
<dbReference type="OrthoDB" id="3235457at2759"/>
<dbReference type="AlphaFoldDB" id="L8WQH5"/>
<sequence length="158" mass="17647">MANARVDWGEFEYDGQNLLFSGHARMPPEQLPSFLLTADGDDRCVVNVFVCQSLMIVADRMHGGSHRPSCMSCGRHRIRVCGRCGTCLPRQSSRTDSLSQRCCARPNAMRASSCDCIRCERRSIGGTEMPRPMPHPLFPPLLRPARRPLVRPSPLPVL</sequence>
<name>L8WQH5_THACA</name>
<dbReference type="HOGENOM" id="CLU_1670581_0_0_1"/>
<accession>L8WQH5</accession>
<dbReference type="Proteomes" id="UP000011668">
    <property type="component" value="Unassembled WGS sequence"/>
</dbReference>
<dbReference type="EMBL" id="AFRT01002118">
    <property type="protein sequence ID" value="ELU38594.1"/>
    <property type="molecule type" value="Genomic_DNA"/>
</dbReference>
<evidence type="ECO:0000313" key="2">
    <source>
        <dbReference type="Proteomes" id="UP000011668"/>
    </source>
</evidence>
<keyword evidence="2" id="KW-1185">Reference proteome</keyword>